<evidence type="ECO:0000313" key="2">
    <source>
        <dbReference type="EMBL" id="KAK5694857.1"/>
    </source>
</evidence>
<proteinExistence type="predicted"/>
<dbReference type="Proteomes" id="UP001310594">
    <property type="component" value="Unassembled WGS sequence"/>
</dbReference>
<dbReference type="AlphaFoldDB" id="A0AAN7W2K7"/>
<dbReference type="EMBL" id="JAVRQU010000015">
    <property type="protein sequence ID" value="KAK5694857.1"/>
    <property type="molecule type" value="Genomic_DNA"/>
</dbReference>
<gene>
    <name evidence="2" type="ORF">LTR97_009448</name>
</gene>
<evidence type="ECO:0000256" key="1">
    <source>
        <dbReference type="SAM" id="MobiDB-lite"/>
    </source>
</evidence>
<protein>
    <submittedName>
        <fullName evidence="2">Uncharacterized protein</fullName>
    </submittedName>
</protein>
<feature type="region of interest" description="Disordered" evidence="1">
    <location>
        <begin position="91"/>
        <end position="150"/>
    </location>
</feature>
<feature type="compositionally biased region" description="Gly residues" evidence="1">
    <location>
        <begin position="123"/>
        <end position="132"/>
    </location>
</feature>
<organism evidence="2 3">
    <name type="scientific">Elasticomyces elasticus</name>
    <dbReference type="NCBI Taxonomy" id="574655"/>
    <lineage>
        <taxon>Eukaryota</taxon>
        <taxon>Fungi</taxon>
        <taxon>Dikarya</taxon>
        <taxon>Ascomycota</taxon>
        <taxon>Pezizomycotina</taxon>
        <taxon>Dothideomycetes</taxon>
        <taxon>Dothideomycetidae</taxon>
        <taxon>Mycosphaerellales</taxon>
        <taxon>Teratosphaeriaceae</taxon>
        <taxon>Elasticomyces</taxon>
    </lineage>
</organism>
<name>A0AAN7W2K7_9PEZI</name>
<comment type="caution">
    <text evidence="2">The sequence shown here is derived from an EMBL/GenBank/DDBJ whole genome shotgun (WGS) entry which is preliminary data.</text>
</comment>
<sequence>MSAPQAFPTHTIDTINSTGAQAIASECEMLRSRIRHLEAEPTSAPPYIPSSPGLNAFSALPSPALTSSRGSISEEEFFKLFVPFGPFSTTGSGSEPGVASGEAVHFVKEADGQEENSQAEISGHGGTHGGHPPGTLDHIAMGTDPRTEAS</sequence>
<evidence type="ECO:0000313" key="3">
    <source>
        <dbReference type="Proteomes" id="UP001310594"/>
    </source>
</evidence>
<accession>A0AAN7W2K7</accession>
<reference evidence="2" key="1">
    <citation type="submission" date="2023-08" db="EMBL/GenBank/DDBJ databases">
        <title>Black Yeasts Isolated from many extreme environments.</title>
        <authorList>
            <person name="Coleine C."/>
            <person name="Stajich J.E."/>
            <person name="Selbmann L."/>
        </authorList>
    </citation>
    <scope>NUCLEOTIDE SEQUENCE</scope>
    <source>
        <strain evidence="2">CCFEE 5810</strain>
    </source>
</reference>